<proteinExistence type="predicted"/>
<dbReference type="EMBL" id="GGEC01009274">
    <property type="protein sequence ID" value="MBW89757.1"/>
    <property type="molecule type" value="Transcribed_RNA"/>
</dbReference>
<reference evidence="1" key="1">
    <citation type="submission" date="2018-02" db="EMBL/GenBank/DDBJ databases">
        <title>Rhizophora mucronata_Transcriptome.</title>
        <authorList>
            <person name="Meera S.P."/>
            <person name="Sreeshan A."/>
            <person name="Augustine A."/>
        </authorList>
    </citation>
    <scope>NUCLEOTIDE SEQUENCE</scope>
    <source>
        <tissue evidence="1">Leaf</tissue>
    </source>
</reference>
<protein>
    <submittedName>
        <fullName evidence="1">Uncharacterized protein</fullName>
    </submittedName>
</protein>
<evidence type="ECO:0000313" key="1">
    <source>
        <dbReference type="EMBL" id="MBW89757.1"/>
    </source>
</evidence>
<accession>A0A2P2J8N2</accession>
<sequence length="70" mass="8045">MGHWLRLHLTAGHPAPSLILQTSSCHRHPPGRPLHPPVHRNLIFYPVSTCYLECVKIRWAHTPRKKPTVV</sequence>
<dbReference type="AlphaFoldDB" id="A0A2P2J8N2"/>
<name>A0A2P2J8N2_RHIMU</name>
<organism evidence="1">
    <name type="scientific">Rhizophora mucronata</name>
    <name type="common">Asiatic mangrove</name>
    <dbReference type="NCBI Taxonomy" id="61149"/>
    <lineage>
        <taxon>Eukaryota</taxon>
        <taxon>Viridiplantae</taxon>
        <taxon>Streptophyta</taxon>
        <taxon>Embryophyta</taxon>
        <taxon>Tracheophyta</taxon>
        <taxon>Spermatophyta</taxon>
        <taxon>Magnoliopsida</taxon>
        <taxon>eudicotyledons</taxon>
        <taxon>Gunneridae</taxon>
        <taxon>Pentapetalae</taxon>
        <taxon>rosids</taxon>
        <taxon>fabids</taxon>
        <taxon>Malpighiales</taxon>
        <taxon>Rhizophoraceae</taxon>
        <taxon>Rhizophora</taxon>
    </lineage>
</organism>